<dbReference type="PANTHER" id="PTHR43520">
    <property type="entry name" value="ATP7, ISOFORM B"/>
    <property type="match status" value="1"/>
</dbReference>
<dbReference type="STRING" id="521011.Mpal_0256"/>
<dbReference type="GO" id="GO:0005507">
    <property type="term" value="F:copper ion binding"/>
    <property type="evidence" value="ECO:0007669"/>
    <property type="project" value="TreeGrafter"/>
</dbReference>
<dbReference type="GO" id="GO:0055070">
    <property type="term" value="P:copper ion homeostasis"/>
    <property type="evidence" value="ECO:0007669"/>
    <property type="project" value="TreeGrafter"/>
</dbReference>
<dbReference type="OrthoDB" id="146001at2157"/>
<dbReference type="SUPFAM" id="SSF56784">
    <property type="entry name" value="HAD-like"/>
    <property type="match status" value="1"/>
</dbReference>
<reference evidence="2 3" key="1">
    <citation type="journal article" date="2015" name="Genome Announc.">
        <title>Complete Genome Sequence of Methanosphaerula palustris E1-9CT, a Hydrogenotrophic Methanogen Isolated from a Minerotrophic Fen Peatland.</title>
        <authorList>
            <person name="Cadillo-Quiroz H."/>
            <person name="Browne P."/>
            <person name="Kyrpides N."/>
            <person name="Woyke T."/>
            <person name="Goodwin L."/>
            <person name="Detter C."/>
            <person name="Yavitt J.B."/>
            <person name="Zinder S.H."/>
        </authorList>
    </citation>
    <scope>NUCLEOTIDE SEQUENCE [LARGE SCALE GENOMIC DNA]</scope>
    <source>
        <strain evidence="3">ATCC BAA-1556 / DSM 19958 / E1-9c</strain>
    </source>
</reference>
<dbReference type="GO" id="GO:0016020">
    <property type="term" value="C:membrane"/>
    <property type="evidence" value="ECO:0007669"/>
    <property type="project" value="TreeGrafter"/>
</dbReference>
<dbReference type="Pfam" id="PF00702">
    <property type="entry name" value="Hydrolase"/>
    <property type="match status" value="1"/>
</dbReference>
<dbReference type="GO" id="GO:0043682">
    <property type="term" value="F:P-type divalent copper transporter activity"/>
    <property type="evidence" value="ECO:0007669"/>
    <property type="project" value="TreeGrafter"/>
</dbReference>
<dbReference type="PRINTS" id="PR00119">
    <property type="entry name" value="CATATPASE"/>
</dbReference>
<dbReference type="Gene3D" id="3.40.50.1000">
    <property type="entry name" value="HAD superfamily/HAD-like"/>
    <property type="match status" value="1"/>
</dbReference>
<proteinExistence type="predicted"/>
<keyword evidence="3" id="KW-1185">Reference proteome</keyword>
<dbReference type="KEGG" id="mpl:Mpal_0256"/>
<gene>
    <name evidence="2" type="ordered locus">Mpal_0256</name>
</gene>
<dbReference type="HOGENOM" id="CLU_1052165_0_0_2"/>
<evidence type="ECO:0000256" key="1">
    <source>
        <dbReference type="ARBA" id="ARBA00022967"/>
    </source>
</evidence>
<keyword evidence="1" id="KW-1278">Translocase</keyword>
<dbReference type="AlphaFoldDB" id="B8GJ67"/>
<evidence type="ECO:0000313" key="2">
    <source>
        <dbReference type="EMBL" id="ACL15640.1"/>
    </source>
</evidence>
<organism evidence="2 3">
    <name type="scientific">Methanosphaerula palustris (strain ATCC BAA-1556 / DSM 19958 / E1-9c)</name>
    <dbReference type="NCBI Taxonomy" id="521011"/>
    <lineage>
        <taxon>Archaea</taxon>
        <taxon>Methanobacteriati</taxon>
        <taxon>Methanobacteriota</taxon>
        <taxon>Stenosarchaea group</taxon>
        <taxon>Methanomicrobia</taxon>
        <taxon>Methanomicrobiales</taxon>
        <taxon>Methanoregulaceae</taxon>
        <taxon>Methanosphaerula</taxon>
    </lineage>
</organism>
<accession>B8GJ67</accession>
<name>B8GJ67_METPE</name>
<dbReference type="Proteomes" id="UP000002457">
    <property type="component" value="Chromosome"/>
</dbReference>
<dbReference type="GeneID" id="7270642"/>
<dbReference type="InterPro" id="IPR023214">
    <property type="entry name" value="HAD_sf"/>
</dbReference>
<dbReference type="PANTHER" id="PTHR43520:SF8">
    <property type="entry name" value="P-TYPE CU(+) TRANSPORTER"/>
    <property type="match status" value="1"/>
</dbReference>
<keyword evidence="2" id="KW-0378">Hydrolase</keyword>
<protein>
    <submittedName>
        <fullName evidence="2">Haloacid dehalogenase domain protein hydrolase</fullName>
    </submittedName>
</protein>
<dbReference type="GO" id="GO:0016787">
    <property type="term" value="F:hydrolase activity"/>
    <property type="evidence" value="ECO:0007669"/>
    <property type="project" value="UniProtKB-KW"/>
</dbReference>
<dbReference type="InterPro" id="IPR036412">
    <property type="entry name" value="HAD-like_sf"/>
</dbReference>
<evidence type="ECO:0000313" key="3">
    <source>
        <dbReference type="Proteomes" id="UP000002457"/>
    </source>
</evidence>
<sequence length="274" mass="30101">MSIAVVFDSAGTLLRTYRTAKDVITGEVIPHVETTNLTFSSDERVLIALNIHSREVIDADQSMLVSAYLVEHQIGFGISCTRKVLTADEVGEVLYSDTHARIQDLSECIRDVWNCCRKESVLTMNSGVIVNMGLPGIEFTLTVGGRPFSGAKETITTLHQMGVPTFIASGDRVTKLERMADYLGIPRDRVFGVATPSIKAGIIEDLKQEYDTVVMVGDGINDIAAMKKADYAVLTGQQPGERPKRLYDVANQVIAEVREVVPIVQRLQISTQEI</sequence>
<dbReference type="eggNOG" id="arCOG01579">
    <property type="taxonomic scope" value="Archaea"/>
</dbReference>
<dbReference type="EMBL" id="CP001338">
    <property type="protein sequence ID" value="ACL15640.1"/>
    <property type="molecule type" value="Genomic_DNA"/>
</dbReference>
<dbReference type="RefSeq" id="WP_012616959.1">
    <property type="nucleotide sequence ID" value="NC_011832.1"/>
</dbReference>